<evidence type="ECO:0000313" key="4">
    <source>
        <dbReference type="Proteomes" id="UP000296883"/>
    </source>
</evidence>
<dbReference type="GO" id="GO:0016491">
    <property type="term" value="F:oxidoreductase activity"/>
    <property type="evidence" value="ECO:0007669"/>
    <property type="project" value="InterPro"/>
</dbReference>
<evidence type="ECO:0000313" key="3">
    <source>
        <dbReference type="EMBL" id="TFZ42554.1"/>
    </source>
</evidence>
<dbReference type="Pfam" id="PF01323">
    <property type="entry name" value="DSBA"/>
    <property type="match status" value="1"/>
</dbReference>
<feature type="domain" description="DSBA-like thioredoxin" evidence="1">
    <location>
        <begin position="10"/>
        <end position="201"/>
    </location>
</feature>
<accession>A0AAJ5JM57</accession>
<dbReference type="AlphaFoldDB" id="A0AAJ5JM57"/>
<sequence length="206" mass="23898">MEVFLMSDLEIHIDFACPFSYLGGEKYLQFLEKNNQPLDKFRFRSFQLQPNDNNQNPSYLDNRMKGSNFNSKEEYISFFNNGIGKAANELGLHYDVEHIVSKNSINAHLGLQFAIEQGKQAEYFREVMAGHWEQGKDYFDITYIEGVLRSLNLDVESFHQHLEQYKQGVADDIMLANQRGIHSVPTFYKDRVLLNGTGSDDIFETF</sequence>
<evidence type="ECO:0000313" key="5">
    <source>
        <dbReference type="Proteomes" id="UP000297725"/>
    </source>
</evidence>
<organism evidence="3 5">
    <name type="scientific">Vagococcus xieshaowenii</name>
    <dbReference type="NCBI Taxonomy" id="2562451"/>
    <lineage>
        <taxon>Bacteria</taxon>
        <taxon>Bacillati</taxon>
        <taxon>Bacillota</taxon>
        <taxon>Bacilli</taxon>
        <taxon>Lactobacillales</taxon>
        <taxon>Enterococcaceae</taxon>
        <taxon>Vagococcus</taxon>
    </lineage>
</organism>
<evidence type="ECO:0000313" key="2">
    <source>
        <dbReference type="EMBL" id="QCA28202.1"/>
    </source>
</evidence>
<reference evidence="2 4" key="2">
    <citation type="journal article" date="2020" name="Int. J. Syst. Evol. Microbiol.">
        <title>Vagococcus xieshaowenii sp. nov., isolated from snow finch (Montifringilla taczanowskii) cloacal content.</title>
        <authorList>
            <person name="Ge Y."/>
            <person name="Yang J."/>
            <person name="Lai X.H."/>
            <person name="Zhang G."/>
            <person name="Jin D."/>
            <person name="Lu S."/>
            <person name="Wang B."/>
            <person name="Huang Y."/>
            <person name="Huang Y."/>
            <person name="Ren Z."/>
            <person name="Zhang X."/>
            <person name="Xu J."/>
        </authorList>
    </citation>
    <scope>NUCLEOTIDE SEQUENCE [LARGE SCALE GENOMIC DNA]</scope>
    <source>
        <strain evidence="2">Personal::cf-49</strain>
        <strain evidence="4">personal::cf-49</strain>
    </source>
</reference>
<protein>
    <recommendedName>
        <fullName evidence="1">DSBA-like thioredoxin domain-containing protein</fullName>
    </recommendedName>
</protein>
<dbReference type="SUPFAM" id="SSF52833">
    <property type="entry name" value="Thioredoxin-like"/>
    <property type="match status" value="1"/>
</dbReference>
<dbReference type="Gene3D" id="3.40.30.10">
    <property type="entry name" value="Glutaredoxin"/>
    <property type="match status" value="1"/>
</dbReference>
<dbReference type="Proteomes" id="UP000296883">
    <property type="component" value="Chromosome"/>
</dbReference>
<proteinExistence type="predicted"/>
<reference evidence="3 5" key="1">
    <citation type="submission" date="2019-03" db="EMBL/GenBank/DDBJ databases">
        <title>Vagococcus sp. was isolated fron gut of Carduelis flavirostris.</title>
        <authorList>
            <person name="Ge Y."/>
        </authorList>
    </citation>
    <scope>NUCLEOTIDE SEQUENCE [LARGE SCALE GENOMIC DNA]</scope>
    <source>
        <strain evidence="3 5">CF-210</strain>
    </source>
</reference>
<dbReference type="EMBL" id="SRHU01000010">
    <property type="protein sequence ID" value="TFZ42554.1"/>
    <property type="molecule type" value="Genomic_DNA"/>
</dbReference>
<dbReference type="InterPro" id="IPR001853">
    <property type="entry name" value="DSBA-like_thioredoxin_dom"/>
</dbReference>
<evidence type="ECO:0000259" key="1">
    <source>
        <dbReference type="Pfam" id="PF01323"/>
    </source>
</evidence>
<gene>
    <name evidence="3" type="ORF">E4031_03235</name>
    <name evidence="2" type="ORF">E4Z98_02310</name>
</gene>
<dbReference type="Proteomes" id="UP000297725">
    <property type="component" value="Unassembled WGS sequence"/>
</dbReference>
<dbReference type="InterPro" id="IPR036249">
    <property type="entry name" value="Thioredoxin-like_sf"/>
</dbReference>
<dbReference type="EMBL" id="CP038865">
    <property type="protein sequence ID" value="QCA28202.1"/>
    <property type="molecule type" value="Genomic_DNA"/>
</dbReference>
<name>A0AAJ5JM57_9ENTE</name>
<keyword evidence="4" id="KW-1185">Reference proteome</keyword>